<reference evidence="1" key="1">
    <citation type="submission" date="2018-05" db="EMBL/GenBank/DDBJ databases">
        <authorList>
            <person name="Lanie J.A."/>
            <person name="Ng W.-L."/>
            <person name="Kazmierczak K.M."/>
            <person name="Andrzejewski T.M."/>
            <person name="Davidsen T.M."/>
            <person name="Wayne K.J."/>
            <person name="Tettelin H."/>
            <person name="Glass J.I."/>
            <person name="Rusch D."/>
            <person name="Podicherti R."/>
            <person name="Tsui H.-C.T."/>
            <person name="Winkler M.E."/>
        </authorList>
    </citation>
    <scope>NUCLEOTIDE SEQUENCE</scope>
</reference>
<dbReference type="AlphaFoldDB" id="A0A382C390"/>
<dbReference type="EMBL" id="UINC01032610">
    <property type="protein sequence ID" value="SVB20555.1"/>
    <property type="molecule type" value="Genomic_DNA"/>
</dbReference>
<sequence>MKYLHFILLIGFVFAQNPFEDLVNPTNISGVFQGQATIDSNPAVAGDWVAAFDEDGNCAGASELILDEGTAY</sequence>
<accession>A0A382C390</accession>
<feature type="non-terminal residue" evidence="1">
    <location>
        <position position="72"/>
    </location>
</feature>
<organism evidence="1">
    <name type="scientific">marine metagenome</name>
    <dbReference type="NCBI Taxonomy" id="408172"/>
    <lineage>
        <taxon>unclassified sequences</taxon>
        <taxon>metagenomes</taxon>
        <taxon>ecological metagenomes</taxon>
    </lineage>
</organism>
<evidence type="ECO:0000313" key="1">
    <source>
        <dbReference type="EMBL" id="SVB20555.1"/>
    </source>
</evidence>
<protein>
    <submittedName>
        <fullName evidence="1">Uncharacterized protein</fullName>
    </submittedName>
</protein>
<name>A0A382C390_9ZZZZ</name>
<gene>
    <name evidence="1" type="ORF">METZ01_LOCUS173409</name>
</gene>
<proteinExistence type="predicted"/>